<evidence type="ECO:0000313" key="2">
    <source>
        <dbReference type="Proteomes" id="UP001549921"/>
    </source>
</evidence>
<dbReference type="AlphaFoldDB" id="A0ABD0TRB2"/>
<organism evidence="1 2">
    <name type="scientific">Loxostege sticticalis</name>
    <name type="common">Beet webworm moth</name>
    <dbReference type="NCBI Taxonomy" id="481309"/>
    <lineage>
        <taxon>Eukaryota</taxon>
        <taxon>Metazoa</taxon>
        <taxon>Ecdysozoa</taxon>
        <taxon>Arthropoda</taxon>
        <taxon>Hexapoda</taxon>
        <taxon>Insecta</taxon>
        <taxon>Pterygota</taxon>
        <taxon>Neoptera</taxon>
        <taxon>Endopterygota</taxon>
        <taxon>Lepidoptera</taxon>
        <taxon>Glossata</taxon>
        <taxon>Ditrysia</taxon>
        <taxon>Pyraloidea</taxon>
        <taxon>Crambidae</taxon>
        <taxon>Pyraustinae</taxon>
        <taxon>Loxostege</taxon>
    </lineage>
</organism>
<gene>
    <name evidence="1" type="ORF">ABMA28_000187</name>
</gene>
<accession>A0ABD0TRB2</accession>
<evidence type="ECO:0000313" key="1">
    <source>
        <dbReference type="EMBL" id="KAL0851898.1"/>
    </source>
</evidence>
<name>A0ABD0TRB2_LOXSC</name>
<sequence length="332" mass="37453">MTSGQWTPLGFPMLTCISEDQKHILKIKPHCNNCSPDITQNCIEEIINEHCEEAIKGREPAPRIFKRTLVKITEKGLDLAAKVPVPSFKKKKDSIYRRRNKNAGISRCSVDCPLKIEVPNQFMDFLMADYSDENGMRILIFCSAEGKEQLKVLKHFFMDGTYKSCLKCFKQIYGIHGVIGSDSNNSNIVPLAFAFMTHQTEKAYSILFNLIKSQVPEWRPMKLTIDFEQAAMKAPSKMTPTLSYMAGFVVHSLIKSLKCQTCIGALLAIDIQESCHNFIKLKDKGGLITANDKMIYRLTECAKQNIKILPDSLSLVDGRNFQNLSNLVSSDL</sequence>
<dbReference type="Proteomes" id="UP001549921">
    <property type="component" value="Unassembled WGS sequence"/>
</dbReference>
<reference evidence="1 2" key="1">
    <citation type="submission" date="2024-06" db="EMBL/GenBank/DDBJ databases">
        <title>A chromosome-level genome assembly of beet webworm, Loxostege sticticalis.</title>
        <authorList>
            <person name="Zhang Y."/>
        </authorList>
    </citation>
    <scope>NUCLEOTIDE SEQUENCE [LARGE SCALE GENOMIC DNA]</scope>
    <source>
        <strain evidence="1">AQ028</strain>
        <tissue evidence="1">Male pupae</tissue>
    </source>
</reference>
<protein>
    <recommendedName>
        <fullName evidence="3">MULE transposase domain-containing protein</fullName>
    </recommendedName>
</protein>
<proteinExistence type="predicted"/>
<dbReference type="EMBL" id="JBEDNZ010000001">
    <property type="protein sequence ID" value="KAL0851898.1"/>
    <property type="molecule type" value="Genomic_DNA"/>
</dbReference>
<evidence type="ECO:0008006" key="3">
    <source>
        <dbReference type="Google" id="ProtNLM"/>
    </source>
</evidence>
<comment type="caution">
    <text evidence="1">The sequence shown here is derived from an EMBL/GenBank/DDBJ whole genome shotgun (WGS) entry which is preliminary data.</text>
</comment>